<accession>A0A2U1FAB5</accession>
<dbReference type="AlphaFoldDB" id="A0A2U1FAB5"/>
<name>A0A2U1FAB5_9PSEU</name>
<dbReference type="Proteomes" id="UP000245639">
    <property type="component" value="Unassembled WGS sequence"/>
</dbReference>
<evidence type="ECO:0000313" key="2">
    <source>
        <dbReference type="Proteomes" id="UP000245639"/>
    </source>
</evidence>
<gene>
    <name evidence="1" type="ORF">C8D89_107295</name>
</gene>
<protein>
    <submittedName>
        <fullName evidence="1">Uncharacterized protein</fullName>
    </submittedName>
</protein>
<evidence type="ECO:0000313" key="1">
    <source>
        <dbReference type="EMBL" id="PVZ09131.1"/>
    </source>
</evidence>
<dbReference type="OrthoDB" id="3204032at2"/>
<dbReference type="EMBL" id="QEKW01000007">
    <property type="protein sequence ID" value="PVZ09131.1"/>
    <property type="molecule type" value="Genomic_DNA"/>
</dbReference>
<organism evidence="1 2">
    <name type="scientific">Actinomycetospora cinnamomea</name>
    <dbReference type="NCBI Taxonomy" id="663609"/>
    <lineage>
        <taxon>Bacteria</taxon>
        <taxon>Bacillati</taxon>
        <taxon>Actinomycetota</taxon>
        <taxon>Actinomycetes</taxon>
        <taxon>Pseudonocardiales</taxon>
        <taxon>Pseudonocardiaceae</taxon>
        <taxon>Actinomycetospora</taxon>
    </lineage>
</organism>
<keyword evidence="2" id="KW-1185">Reference proteome</keyword>
<reference evidence="1 2" key="1">
    <citation type="submission" date="2018-04" db="EMBL/GenBank/DDBJ databases">
        <title>Genomic Encyclopedia of Type Strains, Phase IV (KMG-IV): sequencing the most valuable type-strain genomes for metagenomic binning, comparative biology and taxonomic classification.</title>
        <authorList>
            <person name="Goeker M."/>
        </authorList>
    </citation>
    <scope>NUCLEOTIDE SEQUENCE [LARGE SCALE GENOMIC DNA]</scope>
    <source>
        <strain evidence="1 2">DSM 45771</strain>
    </source>
</reference>
<proteinExistence type="predicted"/>
<dbReference type="RefSeq" id="WP_116709082.1">
    <property type="nucleotide sequence ID" value="NZ_QEKW01000007.1"/>
</dbReference>
<sequence length="89" mass="9210">MAVETVGYSVVPRCFGRFVAASPITVTVSCDAQLVASQVAQVLAHLRSRAVSNTVFHLGHPVLVVPEGMAQGLDGVRFGGRPPKAGPAV</sequence>
<comment type="caution">
    <text evidence="1">The sequence shown here is derived from an EMBL/GenBank/DDBJ whole genome shotgun (WGS) entry which is preliminary data.</text>
</comment>